<dbReference type="PANTHER" id="PTHR33184:SF72">
    <property type="entry name" value="BETA-1,3-N-ACETYLGLUCOSAMINYLTRANSFERASE FAMILY PROTEIN"/>
    <property type="match status" value="1"/>
</dbReference>
<reference evidence="2" key="2">
    <citation type="submission" date="2023-06" db="EMBL/GenBank/DDBJ databases">
        <authorList>
            <person name="Ma L."/>
            <person name="Liu K.-W."/>
            <person name="Li Z."/>
            <person name="Hsiao Y.-Y."/>
            <person name="Qi Y."/>
            <person name="Fu T."/>
            <person name="Tang G."/>
            <person name="Zhang D."/>
            <person name="Sun W.-H."/>
            <person name="Liu D.-K."/>
            <person name="Li Y."/>
            <person name="Chen G.-Z."/>
            <person name="Liu X.-D."/>
            <person name="Liao X.-Y."/>
            <person name="Jiang Y.-T."/>
            <person name="Yu X."/>
            <person name="Hao Y."/>
            <person name="Huang J."/>
            <person name="Zhao X.-W."/>
            <person name="Ke S."/>
            <person name="Chen Y.-Y."/>
            <person name="Wu W.-L."/>
            <person name="Hsu J.-L."/>
            <person name="Lin Y.-F."/>
            <person name="Huang M.-D."/>
            <person name="Li C.-Y."/>
            <person name="Huang L."/>
            <person name="Wang Z.-W."/>
            <person name="Zhao X."/>
            <person name="Zhong W.-Y."/>
            <person name="Peng D.-H."/>
            <person name="Ahmad S."/>
            <person name="Lan S."/>
            <person name="Zhang J.-S."/>
            <person name="Tsai W.-C."/>
            <person name="Van De Peer Y."/>
            <person name="Liu Z.-J."/>
        </authorList>
    </citation>
    <scope>NUCLEOTIDE SEQUENCE</scope>
    <source>
        <strain evidence="2">SCP</strain>
        <tissue evidence="2">Leaves</tissue>
    </source>
</reference>
<accession>A0AAV9A4V9</accession>
<proteinExistence type="predicted"/>
<evidence type="ECO:0000313" key="2">
    <source>
        <dbReference type="EMBL" id="KAK1259151.1"/>
    </source>
</evidence>
<gene>
    <name evidence="2" type="ORF">QJS04_geneDACA015420</name>
</gene>
<dbReference type="GO" id="GO:0001709">
    <property type="term" value="P:cell fate determination"/>
    <property type="evidence" value="ECO:0007669"/>
    <property type="project" value="TreeGrafter"/>
</dbReference>
<organism evidence="2 3">
    <name type="scientific">Acorus gramineus</name>
    <name type="common">Dwarf sweet flag</name>
    <dbReference type="NCBI Taxonomy" id="55184"/>
    <lineage>
        <taxon>Eukaryota</taxon>
        <taxon>Viridiplantae</taxon>
        <taxon>Streptophyta</taxon>
        <taxon>Embryophyta</taxon>
        <taxon>Tracheophyta</taxon>
        <taxon>Spermatophyta</taxon>
        <taxon>Magnoliopsida</taxon>
        <taxon>Liliopsida</taxon>
        <taxon>Acoraceae</taxon>
        <taxon>Acorus</taxon>
    </lineage>
</organism>
<comment type="caution">
    <text evidence="2">The sequence shown here is derived from an EMBL/GenBank/DDBJ whole genome shotgun (WGS) entry which is preliminary data.</text>
</comment>
<evidence type="ECO:0000256" key="1">
    <source>
        <dbReference type="ARBA" id="ARBA00022729"/>
    </source>
</evidence>
<sequence length="93" mass="10515">MDQEVIQILHGMTKYSVTLTNNGTCSQSDLVVSCLMFAGPEPRDEKKIRLINDGSECLINNGKPVVKDNPIKFKYATTEKVEFTLIRARFNYS</sequence>
<reference evidence="2" key="1">
    <citation type="journal article" date="2023" name="Nat. Commun.">
        <title>Diploid and tetraploid genomes of Acorus and the evolution of monocots.</title>
        <authorList>
            <person name="Ma L."/>
            <person name="Liu K.W."/>
            <person name="Li Z."/>
            <person name="Hsiao Y.Y."/>
            <person name="Qi Y."/>
            <person name="Fu T."/>
            <person name="Tang G.D."/>
            <person name="Zhang D."/>
            <person name="Sun W.H."/>
            <person name="Liu D.K."/>
            <person name="Li Y."/>
            <person name="Chen G.Z."/>
            <person name="Liu X.D."/>
            <person name="Liao X.Y."/>
            <person name="Jiang Y.T."/>
            <person name="Yu X."/>
            <person name="Hao Y."/>
            <person name="Huang J."/>
            <person name="Zhao X.W."/>
            <person name="Ke S."/>
            <person name="Chen Y.Y."/>
            <person name="Wu W.L."/>
            <person name="Hsu J.L."/>
            <person name="Lin Y.F."/>
            <person name="Huang M.D."/>
            <person name="Li C.Y."/>
            <person name="Huang L."/>
            <person name="Wang Z.W."/>
            <person name="Zhao X."/>
            <person name="Zhong W.Y."/>
            <person name="Peng D.H."/>
            <person name="Ahmad S."/>
            <person name="Lan S."/>
            <person name="Zhang J.S."/>
            <person name="Tsai W.C."/>
            <person name="Van de Peer Y."/>
            <person name="Liu Z.J."/>
        </authorList>
    </citation>
    <scope>NUCLEOTIDE SEQUENCE</scope>
    <source>
        <strain evidence="2">SCP</strain>
    </source>
</reference>
<dbReference type="AlphaFoldDB" id="A0AAV9A4V9"/>
<evidence type="ECO:0000313" key="3">
    <source>
        <dbReference type="Proteomes" id="UP001179952"/>
    </source>
</evidence>
<name>A0AAV9A4V9_ACOGR</name>
<dbReference type="Proteomes" id="UP001179952">
    <property type="component" value="Unassembled WGS sequence"/>
</dbReference>
<dbReference type="Pfam" id="PF24068">
    <property type="entry name" value="TPD1_C"/>
    <property type="match status" value="1"/>
</dbReference>
<dbReference type="InterPro" id="IPR040361">
    <property type="entry name" value="TPD1"/>
</dbReference>
<dbReference type="EMBL" id="JAUJYN010000012">
    <property type="protein sequence ID" value="KAK1259151.1"/>
    <property type="molecule type" value="Genomic_DNA"/>
</dbReference>
<protein>
    <submittedName>
        <fullName evidence="2">Uncharacterized protein</fullName>
    </submittedName>
</protein>
<keyword evidence="1" id="KW-0732">Signal</keyword>
<dbReference type="PANTHER" id="PTHR33184">
    <property type="entry name" value="PROTEIN TAPETUM DETERMINANT 1-LIKE-RELATED"/>
    <property type="match status" value="1"/>
</dbReference>
<keyword evidence="3" id="KW-1185">Reference proteome</keyword>